<evidence type="ECO:0000259" key="6">
    <source>
        <dbReference type="PROSITE" id="PS50977"/>
    </source>
</evidence>
<dbReference type="OrthoDB" id="3767959at2"/>
<evidence type="ECO:0000256" key="1">
    <source>
        <dbReference type="ARBA" id="ARBA00023015"/>
    </source>
</evidence>
<dbReference type="Pfam" id="PF00440">
    <property type="entry name" value="TetR_N"/>
    <property type="match status" value="1"/>
</dbReference>
<evidence type="ECO:0000313" key="8">
    <source>
        <dbReference type="Proteomes" id="UP000253495"/>
    </source>
</evidence>
<dbReference type="GO" id="GO:0000976">
    <property type="term" value="F:transcription cis-regulatory region binding"/>
    <property type="evidence" value="ECO:0007669"/>
    <property type="project" value="TreeGrafter"/>
</dbReference>
<name>A0A368VYP8_9ACTN</name>
<dbReference type="Pfam" id="PF21943">
    <property type="entry name" value="TetR_C_46"/>
    <property type="match status" value="1"/>
</dbReference>
<feature type="domain" description="HTH tetR-type" evidence="6">
    <location>
        <begin position="37"/>
        <end position="97"/>
    </location>
</feature>
<dbReference type="InterPro" id="IPR009057">
    <property type="entry name" value="Homeodomain-like_sf"/>
</dbReference>
<dbReference type="InterPro" id="IPR054129">
    <property type="entry name" value="DesT_TetR_C"/>
</dbReference>
<protein>
    <submittedName>
        <fullName evidence="7">TetR family transcriptional regulator</fullName>
    </submittedName>
</protein>
<keyword evidence="8" id="KW-1185">Reference proteome</keyword>
<dbReference type="FunFam" id="1.10.10.60:FF:000141">
    <property type="entry name" value="TetR family transcriptional regulator"/>
    <property type="match status" value="1"/>
</dbReference>
<feature type="region of interest" description="Disordered" evidence="5">
    <location>
        <begin position="1"/>
        <end position="37"/>
    </location>
</feature>
<evidence type="ECO:0000313" key="7">
    <source>
        <dbReference type="EMBL" id="RCW47107.1"/>
    </source>
</evidence>
<comment type="caution">
    <text evidence="7">The sequence shown here is derived from an EMBL/GenBank/DDBJ whole genome shotgun (WGS) entry which is preliminary data.</text>
</comment>
<dbReference type="SUPFAM" id="SSF48498">
    <property type="entry name" value="Tetracyclin repressor-like, C-terminal domain"/>
    <property type="match status" value="1"/>
</dbReference>
<dbReference type="AlphaFoldDB" id="A0A368VYP8"/>
<dbReference type="PANTHER" id="PTHR30055:SF158">
    <property type="entry name" value="POSSIBLE TRANSCRIPTIONAL REGULATORY PROTEIN (PROBABLY TETR-FAMILY)"/>
    <property type="match status" value="1"/>
</dbReference>
<proteinExistence type="predicted"/>
<gene>
    <name evidence="7" type="ORF">DFQ14_101451</name>
</gene>
<evidence type="ECO:0000256" key="3">
    <source>
        <dbReference type="ARBA" id="ARBA00023163"/>
    </source>
</evidence>
<dbReference type="GO" id="GO:0003700">
    <property type="term" value="F:DNA-binding transcription factor activity"/>
    <property type="evidence" value="ECO:0007669"/>
    <property type="project" value="TreeGrafter"/>
</dbReference>
<evidence type="ECO:0000256" key="2">
    <source>
        <dbReference type="ARBA" id="ARBA00023125"/>
    </source>
</evidence>
<feature type="DNA-binding region" description="H-T-H motif" evidence="4">
    <location>
        <begin position="60"/>
        <end position="79"/>
    </location>
</feature>
<dbReference type="GO" id="GO:0045892">
    <property type="term" value="P:negative regulation of DNA-templated transcription"/>
    <property type="evidence" value="ECO:0007669"/>
    <property type="project" value="UniProtKB-ARBA"/>
</dbReference>
<accession>A0A368VYP8</accession>
<organism evidence="7 8">
    <name type="scientific">Halopolyspora algeriensis</name>
    <dbReference type="NCBI Taxonomy" id="1500506"/>
    <lineage>
        <taxon>Bacteria</taxon>
        <taxon>Bacillati</taxon>
        <taxon>Actinomycetota</taxon>
        <taxon>Actinomycetes</taxon>
        <taxon>Actinomycetes incertae sedis</taxon>
        <taxon>Halopolyspora</taxon>
    </lineage>
</organism>
<reference evidence="7 8" key="1">
    <citation type="submission" date="2018-07" db="EMBL/GenBank/DDBJ databases">
        <title>Genomic Encyclopedia of Type Strains, Phase III (KMG-III): the genomes of soil and plant-associated and newly described type strains.</title>
        <authorList>
            <person name="Whitman W."/>
        </authorList>
    </citation>
    <scope>NUCLEOTIDE SEQUENCE [LARGE SCALE GENOMIC DNA]</scope>
    <source>
        <strain evidence="7 8">CECT 8575</strain>
    </source>
</reference>
<keyword evidence="1" id="KW-0805">Transcription regulation</keyword>
<dbReference type="InterPro" id="IPR050109">
    <property type="entry name" value="HTH-type_TetR-like_transc_reg"/>
</dbReference>
<dbReference type="Proteomes" id="UP000253495">
    <property type="component" value="Unassembled WGS sequence"/>
</dbReference>
<dbReference type="PANTHER" id="PTHR30055">
    <property type="entry name" value="HTH-TYPE TRANSCRIPTIONAL REGULATOR RUTR"/>
    <property type="match status" value="1"/>
</dbReference>
<sequence>MHHARGERPPEERPPDEQPPSERSERPKPKSRRLPRSVRERQILDAAVRVFAEHGFHQAAMDEISEAAGISKPMIYAYLGAKDELFVACIRREASRLIEAIGEAVDESLATDEQLWRGLRAFFEYVSDNRASWTVLHRQANIQGEPFSGELAEWRDRAVALIASLLTRATAAAEQPVQTEQMEPFAAALVGAGESMMDWWLDHPEHTADGLSRRLMNLVWMGFGDMLHGHRWKPS</sequence>
<dbReference type="RefSeq" id="WP_114451298.1">
    <property type="nucleotide sequence ID" value="NZ_QPJC01000001.1"/>
</dbReference>
<keyword evidence="3" id="KW-0804">Transcription</keyword>
<dbReference type="InterPro" id="IPR001647">
    <property type="entry name" value="HTH_TetR"/>
</dbReference>
<dbReference type="PROSITE" id="PS50977">
    <property type="entry name" value="HTH_TETR_2"/>
    <property type="match status" value="1"/>
</dbReference>
<evidence type="ECO:0000256" key="4">
    <source>
        <dbReference type="PROSITE-ProRule" id="PRU00335"/>
    </source>
</evidence>
<dbReference type="InterPro" id="IPR036271">
    <property type="entry name" value="Tet_transcr_reg_TetR-rel_C_sf"/>
</dbReference>
<keyword evidence="2 4" id="KW-0238">DNA-binding</keyword>
<dbReference type="PRINTS" id="PR00455">
    <property type="entry name" value="HTHTETR"/>
</dbReference>
<dbReference type="EMBL" id="QPJC01000001">
    <property type="protein sequence ID" value="RCW47107.1"/>
    <property type="molecule type" value="Genomic_DNA"/>
</dbReference>
<evidence type="ECO:0000256" key="5">
    <source>
        <dbReference type="SAM" id="MobiDB-lite"/>
    </source>
</evidence>
<feature type="compositionally biased region" description="Basic and acidic residues" evidence="5">
    <location>
        <begin position="1"/>
        <end position="28"/>
    </location>
</feature>
<dbReference type="Gene3D" id="1.10.357.10">
    <property type="entry name" value="Tetracycline Repressor, domain 2"/>
    <property type="match status" value="1"/>
</dbReference>
<dbReference type="SUPFAM" id="SSF46689">
    <property type="entry name" value="Homeodomain-like"/>
    <property type="match status" value="1"/>
</dbReference>